<dbReference type="SUPFAM" id="SSF53335">
    <property type="entry name" value="S-adenosyl-L-methionine-dependent methyltransferases"/>
    <property type="match status" value="1"/>
</dbReference>
<dbReference type="InterPro" id="IPR029063">
    <property type="entry name" value="SAM-dependent_MTases_sf"/>
</dbReference>
<evidence type="ECO:0000256" key="2">
    <source>
        <dbReference type="ARBA" id="ARBA00022679"/>
    </source>
</evidence>
<name>A0A1H4IAR2_9ACTN</name>
<proteinExistence type="predicted"/>
<protein>
    <submittedName>
        <fullName evidence="6">16S rRNA G1207 methylase RsmC</fullName>
    </submittedName>
</protein>
<dbReference type="RefSeq" id="WP_074989964.1">
    <property type="nucleotide sequence ID" value="NZ_FNTD01000003.1"/>
</dbReference>
<keyword evidence="3" id="KW-0949">S-adenosyl-L-methionine</keyword>
<dbReference type="Pfam" id="PF08100">
    <property type="entry name" value="Dimerisation"/>
    <property type="match status" value="1"/>
</dbReference>
<dbReference type="Gene3D" id="1.10.10.10">
    <property type="entry name" value="Winged helix-like DNA-binding domain superfamily/Winged helix DNA-binding domain"/>
    <property type="match status" value="1"/>
</dbReference>
<dbReference type="InterPro" id="IPR036390">
    <property type="entry name" value="WH_DNA-bd_sf"/>
</dbReference>
<keyword evidence="1 6" id="KW-0489">Methyltransferase</keyword>
<dbReference type="PANTHER" id="PTHR43712">
    <property type="entry name" value="PUTATIVE (AFU_ORTHOLOGUE AFUA_4G14580)-RELATED"/>
    <property type="match status" value="1"/>
</dbReference>
<dbReference type="InterPro" id="IPR001077">
    <property type="entry name" value="COMT_C"/>
</dbReference>
<organism evidence="6 7">
    <name type="scientific">Streptomyces misionensis</name>
    <dbReference type="NCBI Taxonomy" id="67331"/>
    <lineage>
        <taxon>Bacteria</taxon>
        <taxon>Bacillati</taxon>
        <taxon>Actinomycetota</taxon>
        <taxon>Actinomycetes</taxon>
        <taxon>Kitasatosporales</taxon>
        <taxon>Streptomycetaceae</taxon>
        <taxon>Streptomyces</taxon>
    </lineage>
</organism>
<dbReference type="STRING" id="67331.SAMN04490357_0079"/>
<dbReference type="PANTHER" id="PTHR43712:SF2">
    <property type="entry name" value="O-METHYLTRANSFERASE CICE"/>
    <property type="match status" value="1"/>
</dbReference>
<evidence type="ECO:0000313" key="6">
    <source>
        <dbReference type="EMBL" id="SEB30816.1"/>
    </source>
</evidence>
<feature type="domain" description="O-methyltransferase C-terminal" evidence="4">
    <location>
        <begin position="129"/>
        <end position="335"/>
    </location>
</feature>
<dbReference type="GeneID" id="95509404"/>
<dbReference type="GO" id="GO:0008171">
    <property type="term" value="F:O-methyltransferase activity"/>
    <property type="evidence" value="ECO:0007669"/>
    <property type="project" value="InterPro"/>
</dbReference>
<dbReference type="InterPro" id="IPR012967">
    <property type="entry name" value="COMT_dimerisation"/>
</dbReference>
<evidence type="ECO:0000313" key="7">
    <source>
        <dbReference type="Proteomes" id="UP000182375"/>
    </source>
</evidence>
<feature type="domain" description="O-methyltransferase dimerisation" evidence="5">
    <location>
        <begin position="31"/>
        <end position="105"/>
    </location>
</feature>
<dbReference type="InterPro" id="IPR016461">
    <property type="entry name" value="COMT-like"/>
</dbReference>
<dbReference type="SUPFAM" id="SSF46785">
    <property type="entry name" value="Winged helix' DNA-binding domain"/>
    <property type="match status" value="1"/>
</dbReference>
<dbReference type="GO" id="GO:0032259">
    <property type="term" value="P:methylation"/>
    <property type="evidence" value="ECO:0007669"/>
    <property type="project" value="UniProtKB-KW"/>
</dbReference>
<dbReference type="CDD" id="cd02440">
    <property type="entry name" value="AdoMet_MTases"/>
    <property type="match status" value="1"/>
</dbReference>
<keyword evidence="2" id="KW-0808">Transferase</keyword>
<gene>
    <name evidence="6" type="ORF">SAMN04490357_0079</name>
</gene>
<reference evidence="6 7" key="1">
    <citation type="submission" date="2016-10" db="EMBL/GenBank/DDBJ databases">
        <authorList>
            <person name="de Groot N.N."/>
        </authorList>
    </citation>
    <scope>NUCLEOTIDE SEQUENCE [LARGE SCALE GENOMIC DNA]</scope>
    <source>
        <strain evidence="6 7">DSM 40306</strain>
    </source>
</reference>
<dbReference type="InterPro" id="IPR036388">
    <property type="entry name" value="WH-like_DNA-bd_sf"/>
</dbReference>
<dbReference type="EMBL" id="FNTD01000003">
    <property type="protein sequence ID" value="SEB30816.1"/>
    <property type="molecule type" value="Genomic_DNA"/>
</dbReference>
<sequence>MPTAAPTAATETPAETPASGLDAEIRIREMALSVAVASALQVAVRLGVADALDADEADAGELARAVGADADTLARLLRALAAHGVFEETGVGAGRFRHTGLSRLLRSDAAGGMADMVLWAGAAWTWDAWPRLEQAVRTGDAVVPDLHGKDFFRYLKEDAPADAQVFNRAMTQASALTSQAVAETLDLTGVTRIADIGGGHGHLLRTVLERHPHVDGELFDLPSVVAGADRELTTGALSGRAGVTPGDCLEAVPVKADLYLIKQILKWDDERSVRVLRNIAEHAAPGARIVVIQNLVDRSPEPRVTTAMDLFLLLNVGGREHFQRDFEGIFRAAGLEFTGVTQARSALYLIEARVPATRA</sequence>
<dbReference type="Pfam" id="PF00891">
    <property type="entry name" value="Methyltransf_2"/>
    <property type="match status" value="1"/>
</dbReference>
<dbReference type="PROSITE" id="PS51683">
    <property type="entry name" value="SAM_OMT_II"/>
    <property type="match status" value="1"/>
</dbReference>
<dbReference type="GO" id="GO:0046983">
    <property type="term" value="F:protein dimerization activity"/>
    <property type="evidence" value="ECO:0007669"/>
    <property type="project" value="InterPro"/>
</dbReference>
<dbReference type="Gene3D" id="1.10.287.1350">
    <property type="match status" value="1"/>
</dbReference>
<accession>A0A1H4IAR2</accession>
<dbReference type="Proteomes" id="UP000182375">
    <property type="component" value="Unassembled WGS sequence"/>
</dbReference>
<evidence type="ECO:0000256" key="3">
    <source>
        <dbReference type="ARBA" id="ARBA00022691"/>
    </source>
</evidence>
<dbReference type="Gene3D" id="3.40.50.150">
    <property type="entry name" value="Vaccinia Virus protein VP39"/>
    <property type="match status" value="1"/>
</dbReference>
<dbReference type="AlphaFoldDB" id="A0A1H4IAR2"/>
<evidence type="ECO:0000259" key="4">
    <source>
        <dbReference type="Pfam" id="PF00891"/>
    </source>
</evidence>
<evidence type="ECO:0000259" key="5">
    <source>
        <dbReference type="Pfam" id="PF08100"/>
    </source>
</evidence>
<dbReference type="PIRSF" id="PIRSF005739">
    <property type="entry name" value="O-mtase"/>
    <property type="match status" value="1"/>
</dbReference>
<evidence type="ECO:0000256" key="1">
    <source>
        <dbReference type="ARBA" id="ARBA00022603"/>
    </source>
</evidence>